<evidence type="ECO:0000313" key="2">
    <source>
        <dbReference type="Proteomes" id="UP000239068"/>
    </source>
</evidence>
<reference evidence="1 2" key="1">
    <citation type="submission" date="2016-12" db="EMBL/GenBank/DDBJ databases">
        <title>Trade-off between light-utilization and light-protection in marine flavobacteria.</title>
        <authorList>
            <person name="Kumagai Y."/>
            <person name="Yoshizawa S."/>
            <person name="Kogure K."/>
            <person name="Iwasaki W."/>
        </authorList>
    </citation>
    <scope>NUCLEOTIDE SEQUENCE [LARGE SCALE GENOMIC DNA]</scope>
    <source>
        <strain evidence="1 2">ATCC 43844</strain>
    </source>
</reference>
<evidence type="ECO:0000313" key="1">
    <source>
        <dbReference type="EMBL" id="PQJ77131.1"/>
    </source>
</evidence>
<dbReference type="Gene3D" id="2.30.180.10">
    <property type="entry name" value="FAS1 domain"/>
    <property type="match status" value="1"/>
</dbReference>
<dbReference type="Proteomes" id="UP000239068">
    <property type="component" value="Unassembled WGS sequence"/>
</dbReference>
<gene>
    <name evidence="1" type="ORF">BTO16_14900</name>
</gene>
<evidence type="ECO:0008006" key="3">
    <source>
        <dbReference type="Google" id="ProtNLM"/>
    </source>
</evidence>
<protein>
    <recommendedName>
        <fullName evidence="3">FAS1 domain-containing protein</fullName>
    </recommendedName>
</protein>
<organism evidence="1 2">
    <name type="scientific">Polaribacter glomeratus</name>
    <dbReference type="NCBI Taxonomy" id="102"/>
    <lineage>
        <taxon>Bacteria</taxon>
        <taxon>Pseudomonadati</taxon>
        <taxon>Bacteroidota</taxon>
        <taxon>Flavobacteriia</taxon>
        <taxon>Flavobacteriales</taxon>
        <taxon>Flavobacteriaceae</taxon>
    </lineage>
</organism>
<dbReference type="EMBL" id="MSCM01000002">
    <property type="protein sequence ID" value="PQJ77131.1"/>
    <property type="molecule type" value="Genomic_DNA"/>
</dbReference>
<dbReference type="AlphaFoldDB" id="A0A2S7WII9"/>
<dbReference type="InterPro" id="IPR036378">
    <property type="entry name" value="FAS1_dom_sf"/>
</dbReference>
<dbReference type="PROSITE" id="PS51257">
    <property type="entry name" value="PROKAR_LIPOPROTEIN"/>
    <property type="match status" value="1"/>
</dbReference>
<name>A0A2S7WII9_9FLAO</name>
<comment type="caution">
    <text evidence="1">The sequence shown here is derived from an EMBL/GenBank/DDBJ whole genome shotgun (WGS) entry which is preliminary data.</text>
</comment>
<accession>A0A2S7WII9</accession>
<dbReference type="SUPFAM" id="SSF82153">
    <property type="entry name" value="FAS1 domain"/>
    <property type="match status" value="1"/>
</dbReference>
<sequence>MNKKHTKMKTINKMKIFRIVVVLFTASIFLGCELGLQEEFEFKPELTITDSFKDITAWDFMNNFGLDSLRDVQTGELVLDPVTRARQIDGDSFDYMLAAIKKAGLEDLYQQKATTNRTYFLLNNRAFLQGRSILRTVTGSNSTIIFEGFVGGIPILREGTAEEIMENVDTPAEMEKLKTILMYHIVTEYVAQRPTLFLFGEWYVYQTLIPGQDGLIGLMRDEIDFININGRKRNPQYSPSPMPASAQVWDAQVYNHNYIFSNGIGHHLSEPVRNKPY</sequence>
<keyword evidence="2" id="KW-1185">Reference proteome</keyword>
<proteinExistence type="predicted"/>